<protein>
    <submittedName>
        <fullName evidence="2">Uncharacterized protein</fullName>
    </submittedName>
</protein>
<keyword evidence="3" id="KW-1185">Reference proteome</keyword>
<proteinExistence type="predicted"/>
<name>A0A127JY04_9BURK</name>
<organism evidence="2 3">
    <name type="scientific">Ramlibacter tataouinensis</name>
    <dbReference type="NCBI Taxonomy" id="94132"/>
    <lineage>
        <taxon>Bacteria</taxon>
        <taxon>Pseudomonadati</taxon>
        <taxon>Pseudomonadota</taxon>
        <taxon>Betaproteobacteria</taxon>
        <taxon>Burkholderiales</taxon>
        <taxon>Comamonadaceae</taxon>
        <taxon>Ramlibacter</taxon>
    </lineage>
</organism>
<evidence type="ECO:0000256" key="1">
    <source>
        <dbReference type="SAM" id="MobiDB-lite"/>
    </source>
</evidence>
<feature type="region of interest" description="Disordered" evidence="1">
    <location>
        <begin position="172"/>
        <end position="191"/>
    </location>
</feature>
<dbReference type="OrthoDB" id="9795237at2"/>
<reference evidence="2 3" key="1">
    <citation type="journal article" date="2014" name="Int. J. Syst. Evol. Microbiol.">
        <title>Ramlibacter solisilvae sp. nov., isolated from forest soil, and emended description of the genus Ramlibacter.</title>
        <authorList>
            <person name="Lee H.J."/>
            <person name="Lee S.H."/>
            <person name="Lee S.S."/>
            <person name="Lee J.S."/>
            <person name="Kim Y."/>
            <person name="Kim S.C."/>
            <person name="Jeon C.O."/>
        </authorList>
    </citation>
    <scope>NUCLEOTIDE SEQUENCE [LARGE SCALE GENOMIC DNA]</scope>
    <source>
        <strain evidence="2 3">5-10</strain>
    </source>
</reference>
<dbReference type="AlphaFoldDB" id="A0A127JY04"/>
<gene>
    <name evidence="2" type="ORF">UC35_20605</name>
</gene>
<sequence>MKIRQLSVNYVSEQDRLLLKVNTDASEEMRLWLTRRLMVDLWPLLNQQAARQLIQQETGGVALQSADEGLKKMLVDFRKDQFMREADFATPYEDKPATLPLGPEPLLVTDLDVTPQAGGGLQLHFFERRQTPEQRSFRIQMDLKLMQGLVHLIEQALQRSKWSEPLAVAAPGDAPLAEGQDPATGKPRYLN</sequence>
<evidence type="ECO:0000313" key="2">
    <source>
        <dbReference type="EMBL" id="AMO24794.1"/>
    </source>
</evidence>
<dbReference type="RefSeq" id="WP_061503024.1">
    <property type="nucleotide sequence ID" value="NZ_CP010951.1"/>
</dbReference>
<evidence type="ECO:0000313" key="3">
    <source>
        <dbReference type="Proteomes" id="UP000070433"/>
    </source>
</evidence>
<dbReference type="Proteomes" id="UP000070433">
    <property type="component" value="Chromosome"/>
</dbReference>
<accession>A0A127JY04</accession>
<dbReference type="EMBL" id="CP010951">
    <property type="protein sequence ID" value="AMO24794.1"/>
    <property type="molecule type" value="Genomic_DNA"/>
</dbReference>